<dbReference type="Proteomes" id="UP001595851">
    <property type="component" value="Unassembled WGS sequence"/>
</dbReference>
<accession>A0ABV8GL29</accession>
<name>A0ABV8GL29_9ACTN</name>
<reference evidence="3" key="1">
    <citation type="journal article" date="2019" name="Int. J. Syst. Evol. Microbiol.">
        <title>The Global Catalogue of Microorganisms (GCM) 10K type strain sequencing project: providing services to taxonomists for standard genome sequencing and annotation.</title>
        <authorList>
            <consortium name="The Broad Institute Genomics Platform"/>
            <consortium name="The Broad Institute Genome Sequencing Center for Infectious Disease"/>
            <person name="Wu L."/>
            <person name="Ma J."/>
        </authorList>
    </citation>
    <scope>NUCLEOTIDE SEQUENCE [LARGE SCALE GENOMIC DNA]</scope>
    <source>
        <strain evidence="3">TBRC 1276</strain>
    </source>
</reference>
<dbReference type="EMBL" id="JBHSBI010000036">
    <property type="protein sequence ID" value="MFC4014661.1"/>
    <property type="molecule type" value="Genomic_DNA"/>
</dbReference>
<dbReference type="InterPro" id="IPR021361">
    <property type="entry name" value="Tad2-like_dom"/>
</dbReference>
<organism evidence="2 3">
    <name type="scientific">Nonomuraea purpurea</name>
    <dbReference type="NCBI Taxonomy" id="1849276"/>
    <lineage>
        <taxon>Bacteria</taxon>
        <taxon>Bacillati</taxon>
        <taxon>Actinomycetota</taxon>
        <taxon>Actinomycetes</taxon>
        <taxon>Streptosporangiales</taxon>
        <taxon>Streptosporangiaceae</taxon>
        <taxon>Nonomuraea</taxon>
    </lineage>
</organism>
<gene>
    <name evidence="2" type="ORF">ACFOY2_46075</name>
</gene>
<dbReference type="Pfam" id="PF11195">
    <property type="entry name" value="Tad2-like"/>
    <property type="match status" value="1"/>
</dbReference>
<evidence type="ECO:0000313" key="3">
    <source>
        <dbReference type="Proteomes" id="UP001595851"/>
    </source>
</evidence>
<protein>
    <submittedName>
        <fullName evidence="2">DUF2829 domain-containing protein</fullName>
    </submittedName>
</protein>
<comment type="caution">
    <text evidence="2">The sequence shown here is derived from an EMBL/GenBank/DDBJ whole genome shotgun (WGS) entry which is preliminary data.</text>
</comment>
<evidence type="ECO:0000313" key="2">
    <source>
        <dbReference type="EMBL" id="MFC4014661.1"/>
    </source>
</evidence>
<feature type="domain" description="Thoeris anti-defense 2-like" evidence="1">
    <location>
        <begin position="1"/>
        <end position="89"/>
    </location>
</feature>
<keyword evidence="3" id="KW-1185">Reference proteome</keyword>
<dbReference type="RefSeq" id="WP_379534496.1">
    <property type="nucleotide sequence ID" value="NZ_JBHSBI010000036.1"/>
</dbReference>
<evidence type="ECO:0000259" key="1">
    <source>
        <dbReference type="Pfam" id="PF11195"/>
    </source>
</evidence>
<sequence length="110" mass="11761">MNFADALNALKAGHRLTRAGWNGKGMWIFHVPGSTITVDAHRPLGQAAPELVGQTIDYRPHLDMFTADGQIVPWVASQSDMDADDWEIVGGPACGPDVPLAAALGDGRQR</sequence>
<proteinExistence type="predicted"/>